<dbReference type="GO" id="GO:0005634">
    <property type="term" value="C:nucleus"/>
    <property type="evidence" value="ECO:0007669"/>
    <property type="project" value="TreeGrafter"/>
</dbReference>
<dbReference type="Gene3D" id="1.25.40.20">
    <property type="entry name" value="Ankyrin repeat-containing domain"/>
    <property type="match status" value="1"/>
</dbReference>
<reference evidence="3" key="1">
    <citation type="journal article" date="2020" name="Fungal Divers.">
        <title>Resolving the Mortierellaceae phylogeny through synthesis of multi-gene phylogenetics and phylogenomics.</title>
        <authorList>
            <person name="Vandepol N."/>
            <person name="Liber J."/>
            <person name="Desiro A."/>
            <person name="Na H."/>
            <person name="Kennedy M."/>
            <person name="Barry K."/>
            <person name="Grigoriev I.V."/>
            <person name="Miller A.N."/>
            <person name="O'Donnell K."/>
            <person name="Stajich J.E."/>
            <person name="Bonito G."/>
        </authorList>
    </citation>
    <scope>NUCLEOTIDE SEQUENCE</scope>
    <source>
        <strain evidence="3">MES-2147</strain>
    </source>
</reference>
<feature type="repeat" description="ANK" evidence="1">
    <location>
        <begin position="143"/>
        <end position="175"/>
    </location>
</feature>
<dbReference type="AlphaFoldDB" id="A0A9P6MAI3"/>
<dbReference type="Pfam" id="PF12796">
    <property type="entry name" value="Ank_2"/>
    <property type="match status" value="2"/>
</dbReference>
<gene>
    <name evidence="3" type="ORF">BGZ65_011824</name>
</gene>
<evidence type="ECO:0000313" key="4">
    <source>
        <dbReference type="Proteomes" id="UP000749646"/>
    </source>
</evidence>
<dbReference type="EMBL" id="JAAAHW010003327">
    <property type="protein sequence ID" value="KAF9985066.1"/>
    <property type="molecule type" value="Genomic_DNA"/>
</dbReference>
<dbReference type="SUPFAM" id="SSF48403">
    <property type="entry name" value="Ankyrin repeat"/>
    <property type="match status" value="1"/>
</dbReference>
<keyword evidence="4" id="KW-1185">Reference proteome</keyword>
<dbReference type="SMART" id="SM00248">
    <property type="entry name" value="ANK"/>
    <property type="match status" value="5"/>
</dbReference>
<dbReference type="GO" id="GO:0046974">
    <property type="term" value="F:histone H3K9 methyltransferase activity"/>
    <property type="evidence" value="ECO:0007669"/>
    <property type="project" value="TreeGrafter"/>
</dbReference>
<dbReference type="PANTHER" id="PTHR46307:SF4">
    <property type="entry name" value="G9A, ISOFORM B"/>
    <property type="match status" value="1"/>
</dbReference>
<proteinExistence type="predicted"/>
<dbReference type="InterPro" id="IPR043550">
    <property type="entry name" value="EHMT1/EHMT2"/>
</dbReference>
<evidence type="ECO:0000313" key="3">
    <source>
        <dbReference type="EMBL" id="KAF9985066.1"/>
    </source>
</evidence>
<evidence type="ECO:0000256" key="1">
    <source>
        <dbReference type="PROSITE-ProRule" id="PRU00023"/>
    </source>
</evidence>
<feature type="region of interest" description="Disordered" evidence="2">
    <location>
        <begin position="214"/>
        <end position="256"/>
    </location>
</feature>
<feature type="repeat" description="ANK" evidence="1">
    <location>
        <begin position="110"/>
        <end position="142"/>
    </location>
</feature>
<dbReference type="InterPro" id="IPR002110">
    <property type="entry name" value="Ankyrin_rpt"/>
</dbReference>
<dbReference type="PROSITE" id="PS50088">
    <property type="entry name" value="ANK_REPEAT"/>
    <property type="match status" value="3"/>
</dbReference>
<evidence type="ECO:0000256" key="2">
    <source>
        <dbReference type="SAM" id="MobiDB-lite"/>
    </source>
</evidence>
<organism evidence="3 4">
    <name type="scientific">Modicella reniformis</name>
    <dbReference type="NCBI Taxonomy" id="1440133"/>
    <lineage>
        <taxon>Eukaryota</taxon>
        <taxon>Fungi</taxon>
        <taxon>Fungi incertae sedis</taxon>
        <taxon>Mucoromycota</taxon>
        <taxon>Mortierellomycotina</taxon>
        <taxon>Mortierellomycetes</taxon>
        <taxon>Mortierellales</taxon>
        <taxon>Mortierellaceae</taxon>
        <taxon>Modicella</taxon>
    </lineage>
</organism>
<feature type="compositionally biased region" description="Polar residues" evidence="2">
    <location>
        <begin position="219"/>
        <end position="231"/>
    </location>
</feature>
<protein>
    <recommendedName>
        <fullName evidence="5">Ankyrin repeat protein</fullName>
    </recommendedName>
</protein>
<dbReference type="PROSITE" id="PS50297">
    <property type="entry name" value="ANK_REP_REGION"/>
    <property type="match status" value="3"/>
</dbReference>
<evidence type="ECO:0008006" key="5">
    <source>
        <dbReference type="Google" id="ProtNLM"/>
    </source>
</evidence>
<dbReference type="GO" id="GO:0000785">
    <property type="term" value="C:chromatin"/>
    <property type="evidence" value="ECO:0007669"/>
    <property type="project" value="TreeGrafter"/>
</dbReference>
<sequence>MIEQKSQRLMTACAEGNLELVTRIASKFDSTKELCQVEPSSGYSPLMMAARHGHLEVVEALIGLGHDCDEISRDPNNNNILMIAAEHGHQAVFEVYANKFPRSVQMCNKQGWSPMIAAARYGAIRMVETLLHLGADMHHRDEEGSTALHHAAAYGHLQTISLLIEKGCSATIKNNGGWTPVDFAYSDKVSAHMEECLRSLGRMSMSSSPSSFSSLYSAANGQESSQDTLASSPEDHPPVKTTKRTPGPLPLPTNIGRKESWASLTNGPLSPILATISGATSPRLVPSNAWSEFKRVVQLH</sequence>
<dbReference type="GO" id="GO:0000122">
    <property type="term" value="P:negative regulation of transcription by RNA polymerase II"/>
    <property type="evidence" value="ECO:0007669"/>
    <property type="project" value="TreeGrafter"/>
</dbReference>
<comment type="caution">
    <text evidence="3">The sequence shown here is derived from an EMBL/GenBank/DDBJ whole genome shotgun (WGS) entry which is preliminary data.</text>
</comment>
<dbReference type="PANTHER" id="PTHR46307">
    <property type="entry name" value="G9A, ISOFORM B"/>
    <property type="match status" value="1"/>
</dbReference>
<dbReference type="OrthoDB" id="341259at2759"/>
<dbReference type="PRINTS" id="PR01415">
    <property type="entry name" value="ANKYRIN"/>
</dbReference>
<accession>A0A9P6MAI3</accession>
<name>A0A9P6MAI3_9FUNG</name>
<dbReference type="Proteomes" id="UP000749646">
    <property type="component" value="Unassembled WGS sequence"/>
</dbReference>
<keyword evidence="1" id="KW-0040">ANK repeat</keyword>
<feature type="repeat" description="ANK" evidence="1">
    <location>
        <begin position="41"/>
        <end position="73"/>
    </location>
</feature>
<dbReference type="InterPro" id="IPR036770">
    <property type="entry name" value="Ankyrin_rpt-contain_sf"/>
</dbReference>